<keyword evidence="2" id="KW-0805">Transcription regulation</keyword>
<keyword evidence="9" id="KW-1185">Reference proteome</keyword>
<gene>
    <name evidence="8" type="ORF">J2S17_003556</name>
</gene>
<organism evidence="8 9">
    <name type="scientific">Cytobacillus purgationiresistens</name>
    <dbReference type="NCBI Taxonomy" id="863449"/>
    <lineage>
        <taxon>Bacteria</taxon>
        <taxon>Bacillati</taxon>
        <taxon>Bacillota</taxon>
        <taxon>Bacilli</taxon>
        <taxon>Bacillales</taxon>
        <taxon>Bacillaceae</taxon>
        <taxon>Cytobacillus</taxon>
    </lineage>
</organism>
<dbReference type="NCBIfam" id="TIGR02937">
    <property type="entry name" value="sigma70-ECF"/>
    <property type="match status" value="1"/>
</dbReference>
<dbReference type="SUPFAM" id="SSF88946">
    <property type="entry name" value="Sigma2 domain of RNA polymerase sigma factors"/>
    <property type="match status" value="1"/>
</dbReference>
<keyword evidence="3" id="KW-0731">Sigma factor</keyword>
<dbReference type="InterPro" id="IPR013325">
    <property type="entry name" value="RNA_pol_sigma_r2"/>
</dbReference>
<evidence type="ECO:0000313" key="9">
    <source>
        <dbReference type="Proteomes" id="UP001238088"/>
    </source>
</evidence>
<evidence type="ECO:0000259" key="7">
    <source>
        <dbReference type="Pfam" id="PF08281"/>
    </source>
</evidence>
<comment type="caution">
    <text evidence="8">The sequence shown here is derived from an EMBL/GenBank/DDBJ whole genome shotgun (WGS) entry which is preliminary data.</text>
</comment>
<comment type="similarity">
    <text evidence="1">Belongs to the sigma-70 factor family. ECF subfamily.</text>
</comment>
<dbReference type="CDD" id="cd06171">
    <property type="entry name" value="Sigma70_r4"/>
    <property type="match status" value="1"/>
</dbReference>
<protein>
    <submittedName>
        <fullName evidence="8">RNA polymerase sigma-70 factor (ECF subfamily)</fullName>
    </submittedName>
</protein>
<dbReference type="InterPro" id="IPR013324">
    <property type="entry name" value="RNA_pol_sigma_r3/r4-like"/>
</dbReference>
<dbReference type="InterPro" id="IPR014284">
    <property type="entry name" value="RNA_pol_sigma-70_dom"/>
</dbReference>
<keyword evidence="5" id="KW-0804">Transcription</keyword>
<reference evidence="8 9" key="1">
    <citation type="submission" date="2023-07" db="EMBL/GenBank/DDBJ databases">
        <title>Genomic Encyclopedia of Type Strains, Phase IV (KMG-IV): sequencing the most valuable type-strain genomes for metagenomic binning, comparative biology and taxonomic classification.</title>
        <authorList>
            <person name="Goeker M."/>
        </authorList>
    </citation>
    <scope>NUCLEOTIDE SEQUENCE [LARGE SCALE GENOMIC DNA]</scope>
    <source>
        <strain evidence="8 9">DSM 23494</strain>
    </source>
</reference>
<evidence type="ECO:0000256" key="4">
    <source>
        <dbReference type="ARBA" id="ARBA00023125"/>
    </source>
</evidence>
<dbReference type="Pfam" id="PF04542">
    <property type="entry name" value="Sigma70_r2"/>
    <property type="match status" value="1"/>
</dbReference>
<dbReference type="NCBIfam" id="TIGR02950">
    <property type="entry name" value="SigM_subfam"/>
    <property type="match status" value="1"/>
</dbReference>
<dbReference type="Gene3D" id="1.10.10.10">
    <property type="entry name" value="Winged helix-like DNA-binding domain superfamily/Winged helix DNA-binding domain"/>
    <property type="match status" value="1"/>
</dbReference>
<accession>A0ABU0AMQ9</accession>
<keyword evidence="4" id="KW-0238">DNA-binding</keyword>
<proteinExistence type="inferred from homology"/>
<feature type="domain" description="RNA polymerase sigma-70 region 2" evidence="6">
    <location>
        <begin position="9"/>
        <end position="73"/>
    </location>
</feature>
<sequence length="164" mass="19675">MKENIDGIYSTYFHDIYRFLLSLCQDHHTTEDLVQETFFRAHLFIENYDGENVKTWLFTVAHNAFIDHYRKHKGTVIQEQGFFISLFDRKKDPVDAIVDREEIKEIIHLLKDLPEKHKYAVLLHDFHGLSYNEASQVMNVKPSHFKVLLFRGRQGIRQRRNKER</sequence>
<dbReference type="RefSeq" id="WP_307476991.1">
    <property type="nucleotide sequence ID" value="NZ_JAUSUB010000016.1"/>
</dbReference>
<dbReference type="InterPro" id="IPR014296">
    <property type="entry name" value="RNA_pol_sigma-M_bacilli"/>
</dbReference>
<evidence type="ECO:0000256" key="3">
    <source>
        <dbReference type="ARBA" id="ARBA00023082"/>
    </source>
</evidence>
<dbReference type="InterPro" id="IPR013249">
    <property type="entry name" value="RNA_pol_sigma70_r4_t2"/>
</dbReference>
<name>A0ABU0AMQ9_9BACI</name>
<dbReference type="InterPro" id="IPR036388">
    <property type="entry name" value="WH-like_DNA-bd_sf"/>
</dbReference>
<evidence type="ECO:0000256" key="2">
    <source>
        <dbReference type="ARBA" id="ARBA00023015"/>
    </source>
</evidence>
<dbReference type="SUPFAM" id="SSF88659">
    <property type="entry name" value="Sigma3 and sigma4 domains of RNA polymerase sigma factors"/>
    <property type="match status" value="1"/>
</dbReference>
<feature type="domain" description="RNA polymerase sigma factor 70 region 4 type 2" evidence="7">
    <location>
        <begin position="105"/>
        <end position="154"/>
    </location>
</feature>
<dbReference type="Gene3D" id="1.10.1740.10">
    <property type="match status" value="1"/>
</dbReference>
<dbReference type="InterPro" id="IPR007627">
    <property type="entry name" value="RNA_pol_sigma70_r2"/>
</dbReference>
<evidence type="ECO:0000313" key="8">
    <source>
        <dbReference type="EMBL" id="MDQ0271668.1"/>
    </source>
</evidence>
<evidence type="ECO:0000256" key="1">
    <source>
        <dbReference type="ARBA" id="ARBA00010641"/>
    </source>
</evidence>
<evidence type="ECO:0000259" key="6">
    <source>
        <dbReference type="Pfam" id="PF04542"/>
    </source>
</evidence>
<dbReference type="Pfam" id="PF08281">
    <property type="entry name" value="Sigma70_r4_2"/>
    <property type="match status" value="1"/>
</dbReference>
<dbReference type="PANTHER" id="PTHR43133">
    <property type="entry name" value="RNA POLYMERASE ECF-TYPE SIGMA FACTO"/>
    <property type="match status" value="1"/>
</dbReference>
<dbReference type="Proteomes" id="UP001238088">
    <property type="component" value="Unassembled WGS sequence"/>
</dbReference>
<dbReference type="PANTHER" id="PTHR43133:SF52">
    <property type="entry name" value="ECF RNA POLYMERASE SIGMA FACTOR SIGL"/>
    <property type="match status" value="1"/>
</dbReference>
<dbReference type="InterPro" id="IPR039425">
    <property type="entry name" value="RNA_pol_sigma-70-like"/>
</dbReference>
<dbReference type="EMBL" id="JAUSUB010000016">
    <property type="protein sequence ID" value="MDQ0271668.1"/>
    <property type="molecule type" value="Genomic_DNA"/>
</dbReference>
<evidence type="ECO:0000256" key="5">
    <source>
        <dbReference type="ARBA" id="ARBA00023163"/>
    </source>
</evidence>